<dbReference type="EMBL" id="AZDA01000090">
    <property type="protein sequence ID" value="KRK34619.1"/>
    <property type="molecule type" value="Genomic_DNA"/>
</dbReference>
<reference evidence="2 3" key="1">
    <citation type="journal article" date="2015" name="Genome Announc.">
        <title>Expanding the biotechnology potential of lactobacilli through comparative genomics of 213 strains and associated genera.</title>
        <authorList>
            <person name="Sun Z."/>
            <person name="Harris H.M."/>
            <person name="McCann A."/>
            <person name="Guo C."/>
            <person name="Argimon S."/>
            <person name="Zhang W."/>
            <person name="Yang X."/>
            <person name="Jeffery I.B."/>
            <person name="Cooney J.C."/>
            <person name="Kagawa T.F."/>
            <person name="Liu W."/>
            <person name="Song Y."/>
            <person name="Salvetti E."/>
            <person name="Wrobel A."/>
            <person name="Rasinkangas P."/>
            <person name="Parkhill J."/>
            <person name="Rea M.C."/>
            <person name="O'Sullivan O."/>
            <person name="Ritari J."/>
            <person name="Douillard F.P."/>
            <person name="Paul Ross R."/>
            <person name="Yang R."/>
            <person name="Briner A.E."/>
            <person name="Felis G.E."/>
            <person name="de Vos W.M."/>
            <person name="Barrangou R."/>
            <person name="Klaenhammer T.R."/>
            <person name="Caufield P.W."/>
            <person name="Cui Y."/>
            <person name="Zhang H."/>
            <person name="O'Toole P.W."/>
        </authorList>
    </citation>
    <scope>NUCLEOTIDE SEQUENCE [LARGE SCALE GENOMIC DNA]</scope>
    <source>
        <strain evidence="2 3">DSM 20003</strain>
    </source>
</reference>
<dbReference type="Pfam" id="PF07997">
    <property type="entry name" value="DUF1694"/>
    <property type="match status" value="1"/>
</dbReference>
<dbReference type="AlphaFoldDB" id="A0A0R1GKR6"/>
<feature type="region of interest" description="Disordered" evidence="1">
    <location>
        <begin position="1"/>
        <end position="21"/>
    </location>
</feature>
<keyword evidence="3" id="KW-1185">Reference proteome</keyword>
<evidence type="ECO:0000313" key="3">
    <source>
        <dbReference type="Proteomes" id="UP000051461"/>
    </source>
</evidence>
<comment type="caution">
    <text evidence="2">The sequence shown here is derived from an EMBL/GenBank/DDBJ whole genome shotgun (WGS) entry which is preliminary data.</text>
</comment>
<dbReference type="RefSeq" id="WP_057904880.1">
    <property type="nucleotide sequence ID" value="NZ_AZDA01000090.1"/>
</dbReference>
<dbReference type="Gene3D" id="3.30.1330.30">
    <property type="match status" value="1"/>
</dbReference>
<dbReference type="InterPro" id="IPR012543">
    <property type="entry name" value="DUF1694"/>
</dbReference>
<evidence type="ECO:0008006" key="4">
    <source>
        <dbReference type="Google" id="ProtNLM"/>
    </source>
</evidence>
<dbReference type="STRING" id="1423726.FC07_GL000369"/>
<proteinExistence type="predicted"/>
<gene>
    <name evidence="2" type="ORF">FC07_GL000369</name>
</gene>
<dbReference type="OrthoDB" id="95278at2"/>
<sequence>MTENAEQRLTDQLAGTPVTKPEERRQYLGSLRERLYLRLTVAEITTTAIGDFQAALKQIHDPAAKLLLNGKLATSILQPYLKAATAQQLAFTVVNDETAQTTNTATGLLIVAPTAINRDKIQLADYVTLTPVTAKSKRSLFERLFD</sequence>
<organism evidence="2 3">
    <name type="scientific">Loigolactobacillus bifermentans DSM 20003</name>
    <dbReference type="NCBI Taxonomy" id="1423726"/>
    <lineage>
        <taxon>Bacteria</taxon>
        <taxon>Bacillati</taxon>
        <taxon>Bacillota</taxon>
        <taxon>Bacilli</taxon>
        <taxon>Lactobacillales</taxon>
        <taxon>Lactobacillaceae</taxon>
        <taxon>Loigolactobacillus</taxon>
    </lineage>
</organism>
<accession>A0A0R1GKR6</accession>
<dbReference type="InterPro" id="IPR029064">
    <property type="entry name" value="Ribosomal_eL30-like_sf"/>
</dbReference>
<evidence type="ECO:0000313" key="2">
    <source>
        <dbReference type="EMBL" id="KRK34619.1"/>
    </source>
</evidence>
<dbReference type="SUPFAM" id="SSF160515">
    <property type="entry name" value="YueI-like"/>
    <property type="match status" value="1"/>
</dbReference>
<protein>
    <recommendedName>
        <fullName evidence="4">DUF1694 domain-containing protein</fullName>
    </recommendedName>
</protein>
<evidence type="ECO:0000256" key="1">
    <source>
        <dbReference type="SAM" id="MobiDB-lite"/>
    </source>
</evidence>
<name>A0A0R1GKR6_9LACO</name>
<dbReference type="PATRIC" id="fig|1423726.3.peg.386"/>
<dbReference type="Proteomes" id="UP000051461">
    <property type="component" value="Unassembled WGS sequence"/>
</dbReference>